<evidence type="ECO:0008006" key="4">
    <source>
        <dbReference type="Google" id="ProtNLM"/>
    </source>
</evidence>
<feature type="chain" id="PRO_5045969549" description="DUF4292 domain-containing protein" evidence="1">
    <location>
        <begin position="20"/>
        <end position="310"/>
    </location>
</feature>
<accession>A0ABW5XSV3</accession>
<evidence type="ECO:0000313" key="2">
    <source>
        <dbReference type="EMBL" id="MFD2866076.1"/>
    </source>
</evidence>
<dbReference type="RefSeq" id="WP_377129396.1">
    <property type="nucleotide sequence ID" value="NZ_JBHUHN010000001.1"/>
</dbReference>
<name>A0ABW5XSV3_9SPHI</name>
<keyword evidence="1" id="KW-0732">Signal</keyword>
<organism evidence="2 3">
    <name type="scientific">Mucilaginibacter antarcticus</name>
    <dbReference type="NCBI Taxonomy" id="1855725"/>
    <lineage>
        <taxon>Bacteria</taxon>
        <taxon>Pseudomonadati</taxon>
        <taxon>Bacteroidota</taxon>
        <taxon>Sphingobacteriia</taxon>
        <taxon>Sphingobacteriales</taxon>
        <taxon>Sphingobacteriaceae</taxon>
        <taxon>Mucilaginibacter</taxon>
    </lineage>
</organism>
<evidence type="ECO:0000313" key="3">
    <source>
        <dbReference type="Proteomes" id="UP001597601"/>
    </source>
</evidence>
<gene>
    <name evidence="2" type="ORF">ACFSYC_15370</name>
</gene>
<dbReference type="Proteomes" id="UP001597601">
    <property type="component" value="Unassembled WGS sequence"/>
</dbReference>
<evidence type="ECO:0000256" key="1">
    <source>
        <dbReference type="SAM" id="SignalP"/>
    </source>
</evidence>
<feature type="signal peptide" evidence="1">
    <location>
        <begin position="1"/>
        <end position="19"/>
    </location>
</feature>
<sequence length="310" mass="35021">MVKALLILILTCVASVSFAQQNDSYYGMVITKVTNDGSSGDTSKLLYCRNKSGSLLSVYTVRGRIVAVGTAYSIKAGKDGLYFYSRPKLSTPLTTDSLRIDFKDTEHIILINKHDSYSLYPAYYTRFKQEVASNHSVIALLGLLEDGIGDYPIEDALPLIGYTPQLDQHIQQAKVMTQRSQSDLIDTWICTYRYNKSHKLTAISAVDGELSRFTKKIIYNGAKASSIQLYLNIEDRQVTDRTISYDRKDRLSLKWKERVLETGKNRETGLSTSFYWHDLGMFLKIDPSPAEILYTLRPATKNGITKSYPD</sequence>
<dbReference type="EMBL" id="JBHUON010000020">
    <property type="protein sequence ID" value="MFD2866076.1"/>
    <property type="molecule type" value="Genomic_DNA"/>
</dbReference>
<proteinExistence type="predicted"/>
<comment type="caution">
    <text evidence="2">The sequence shown here is derived from an EMBL/GenBank/DDBJ whole genome shotgun (WGS) entry which is preliminary data.</text>
</comment>
<protein>
    <recommendedName>
        <fullName evidence="4">DUF4292 domain-containing protein</fullName>
    </recommendedName>
</protein>
<keyword evidence="3" id="KW-1185">Reference proteome</keyword>
<reference evidence="3" key="1">
    <citation type="journal article" date="2019" name="Int. J. Syst. Evol. Microbiol.">
        <title>The Global Catalogue of Microorganisms (GCM) 10K type strain sequencing project: providing services to taxonomists for standard genome sequencing and annotation.</title>
        <authorList>
            <consortium name="The Broad Institute Genomics Platform"/>
            <consortium name="The Broad Institute Genome Sequencing Center for Infectious Disease"/>
            <person name="Wu L."/>
            <person name="Ma J."/>
        </authorList>
    </citation>
    <scope>NUCLEOTIDE SEQUENCE [LARGE SCALE GENOMIC DNA]</scope>
    <source>
        <strain evidence="3">KCTC 52232</strain>
    </source>
</reference>